<evidence type="ECO:0000259" key="4">
    <source>
        <dbReference type="Pfam" id="PF07627"/>
    </source>
</evidence>
<keyword evidence="1" id="KW-0732">Signal</keyword>
<protein>
    <recommendedName>
        <fullName evidence="10">Planctomycete cytochrome C</fullName>
    </recommendedName>
</protein>
<evidence type="ECO:0000259" key="2">
    <source>
        <dbReference type="Pfam" id="PF07624"/>
    </source>
</evidence>
<dbReference type="Proteomes" id="UP000318017">
    <property type="component" value="Chromosome"/>
</dbReference>
<evidence type="ECO:0008006" key="10">
    <source>
        <dbReference type="Google" id="ProtNLM"/>
    </source>
</evidence>
<evidence type="ECO:0000256" key="1">
    <source>
        <dbReference type="SAM" id="SignalP"/>
    </source>
</evidence>
<proteinExistence type="predicted"/>
<evidence type="ECO:0000313" key="9">
    <source>
        <dbReference type="Proteomes" id="UP000318017"/>
    </source>
</evidence>
<dbReference type="InterPro" id="IPR013042">
    <property type="entry name" value="DUF1592"/>
</dbReference>
<dbReference type="Pfam" id="PF07627">
    <property type="entry name" value="PSCyt3"/>
    <property type="match status" value="1"/>
</dbReference>
<feature type="signal peptide" evidence="1">
    <location>
        <begin position="1"/>
        <end position="22"/>
    </location>
</feature>
<dbReference type="KEGG" id="ahel:Q31a_26120"/>
<sequence precursor="true">MLSLSPLMAPCITLLFCLRLIAQSPADSGPANDNAELRSADFLSLENAFHSEQLPLYTKYCLDCHSTAERAGELDLEQFSQLLQVRQQTGVWQGVAEMLANREMPPHDALQPSDSERSMMSKWVHQYLNAEALASAGDPGPVVLRRLNNAEYTYTIQDLAGISIFPAREFPVDGAAGEGFTNTGNALNMSPSLVTKYMDAAREIASHAVLLPDGFTFSNAQTRRDWTDEKLNQIREFYQRYSTASQGGEVNLQGVKFATNGDGRLPLSAYLEALLTHRDKLLASDSNSALFAQIARTSQNRLSAKYLGILWNSLFAPKSAAEDSRSLILNQLESQLTAATLDNLPEVIQTIEQWQQSLWTFESVGHIGKVDGPQRWLETVSPLAVEQNFRTDLTTVAEAAQAAGQDSITLHLHVSNAGDGNEGDVALWESPRLESKSRPDVLLRDVAAISHTMRAHRTQAIASTANYLNAAAIVRQSPTTTDIAQVAADLSLNLPTLRAWLGYLDIVAAEPAVLGAPITGRMENAAEFDFIQGWVGADALSVVANSSDQHVRIPGNMLPHSIAVHPSPTQTVGIGWRSPLSGTISVEGSIVHAHPECGNGVEWALEIRRGTTKRLLSSGVSQGSTAVRFTSPGNVQVHAGDALCLLVSPRDGNHSCDLTTVDLTLSTTEQRWNLSDDLSSNLLAGNPHADMQGHDNVWSFFSQPTAAMLATAPVVPAESILHQWQLSNDSTQQKSLAQQLQKLLLAPPIHGDSPDAKLYQQLTAWDGPIVTSLFESALQEFAARSATSNPSNHSDKTTFGINPLSFGILPVVVEGETAKVRGLPPIASDSLCIRAPSSIAIRIPLELAMGTELVTTGTLEPHTGADGSLQFQITTSIANDHQSLPQAEQLAAPVAISSSGQGVWTANNHAVDFETPVITTADSPTRRRFEVAFSEFRDLFPAALCYVKMVPVDEVVTLNLLYREDEHLQRLMLDPQEIAELNRLWSELHYISRDALTSVDAFEQLMEFATQDADPSVFAPLRASIEQRAAEFQETLLESEPQHVKQLLSFASAAFRHPLQPSEEERLRTFYQHLRDLGFSHEDAFTKTLQRILVSPSFLYRLEQPAPGPTAGPVSDLELATRLSYFLWSSLPDGELLELAVAGRLHESDVLVQQAQRMLRDERIGRLSTEFMCQWLQIYEFDQLDEKSERHFPTFAEARPLLYLEAMHCFTDLFQRDRSLRQLYSSNSTFLNASLAQHYGIPNIQGDDFRRYDNLQEYGRGGLLGLGAILAKQSGASRTSPILRGTWLSEVLLGEKLPKPPPGIPPLPDDAVSEQLTSRQLVEKHTSNESCARCHRRIDPYGFALESFDAIGRLRTTEENGQELDTTATLPDGTPVQGAQDLKNYLTGARWDTVTKQFCRKLLGYALGRSVQLSDQPVLAEMQHQLETNDYRISSAITTIVTSPQFRNIRGREHHSGERETYIEDR</sequence>
<evidence type="ECO:0000259" key="3">
    <source>
        <dbReference type="Pfam" id="PF07626"/>
    </source>
</evidence>
<feature type="domain" description="DUF1587" evidence="3">
    <location>
        <begin position="145"/>
        <end position="209"/>
    </location>
</feature>
<dbReference type="InterPro" id="IPR013039">
    <property type="entry name" value="DUF1588"/>
</dbReference>
<dbReference type="Pfam" id="PF07637">
    <property type="entry name" value="PSD5"/>
    <property type="match status" value="1"/>
</dbReference>
<dbReference type="Pfam" id="PF07626">
    <property type="entry name" value="PSD3"/>
    <property type="match status" value="1"/>
</dbReference>
<organism evidence="8 9">
    <name type="scientific">Aureliella helgolandensis</name>
    <dbReference type="NCBI Taxonomy" id="2527968"/>
    <lineage>
        <taxon>Bacteria</taxon>
        <taxon>Pseudomonadati</taxon>
        <taxon>Planctomycetota</taxon>
        <taxon>Planctomycetia</taxon>
        <taxon>Pirellulales</taxon>
        <taxon>Pirellulaceae</taxon>
        <taxon>Aureliella</taxon>
    </lineage>
</organism>
<keyword evidence="9" id="KW-1185">Reference proteome</keyword>
<evidence type="ECO:0000259" key="7">
    <source>
        <dbReference type="Pfam" id="PF07637"/>
    </source>
</evidence>
<dbReference type="Pfam" id="PF07631">
    <property type="entry name" value="PSD4"/>
    <property type="match status" value="1"/>
</dbReference>
<dbReference type="InterPro" id="IPR011478">
    <property type="entry name" value="DUF1585"/>
</dbReference>
<dbReference type="EMBL" id="CP036298">
    <property type="protein sequence ID" value="QDV24296.1"/>
    <property type="molecule type" value="Genomic_DNA"/>
</dbReference>
<evidence type="ECO:0000259" key="5">
    <source>
        <dbReference type="Pfam" id="PF07631"/>
    </source>
</evidence>
<feature type="domain" description="DUF1585" evidence="2">
    <location>
        <begin position="1372"/>
        <end position="1446"/>
    </location>
</feature>
<dbReference type="InterPro" id="IPR011429">
    <property type="entry name" value="Cyt_c_Planctomycete-type"/>
</dbReference>
<feature type="domain" description="DUF1588" evidence="4">
    <location>
        <begin position="1260"/>
        <end position="1358"/>
    </location>
</feature>
<feature type="domain" description="Cytochrome C Planctomycete-type" evidence="6">
    <location>
        <begin position="61"/>
        <end position="108"/>
    </location>
</feature>
<dbReference type="Pfam" id="PF07624">
    <property type="entry name" value="PSD2"/>
    <property type="match status" value="1"/>
</dbReference>
<gene>
    <name evidence="8" type="ORF">Q31a_26120</name>
</gene>
<feature type="domain" description="DUF1595" evidence="7">
    <location>
        <begin position="1047"/>
        <end position="1103"/>
    </location>
</feature>
<dbReference type="Pfam" id="PF07635">
    <property type="entry name" value="PSCyt1"/>
    <property type="match status" value="1"/>
</dbReference>
<accession>A0A518G6U1</accession>
<dbReference type="InterPro" id="IPR013043">
    <property type="entry name" value="DUF1595"/>
</dbReference>
<name>A0A518G6U1_9BACT</name>
<feature type="domain" description="DUF1592" evidence="5">
    <location>
        <begin position="1115"/>
        <end position="1241"/>
    </location>
</feature>
<dbReference type="InterPro" id="IPR013036">
    <property type="entry name" value="DUF1587"/>
</dbReference>
<reference evidence="8 9" key="1">
    <citation type="submission" date="2019-02" db="EMBL/GenBank/DDBJ databases">
        <title>Deep-cultivation of Planctomycetes and their phenomic and genomic characterization uncovers novel biology.</title>
        <authorList>
            <person name="Wiegand S."/>
            <person name="Jogler M."/>
            <person name="Boedeker C."/>
            <person name="Pinto D."/>
            <person name="Vollmers J."/>
            <person name="Rivas-Marin E."/>
            <person name="Kohn T."/>
            <person name="Peeters S.H."/>
            <person name="Heuer A."/>
            <person name="Rast P."/>
            <person name="Oberbeckmann S."/>
            <person name="Bunk B."/>
            <person name="Jeske O."/>
            <person name="Meyerdierks A."/>
            <person name="Storesund J.E."/>
            <person name="Kallscheuer N."/>
            <person name="Luecker S."/>
            <person name="Lage O.M."/>
            <person name="Pohl T."/>
            <person name="Merkel B.J."/>
            <person name="Hornburger P."/>
            <person name="Mueller R.-W."/>
            <person name="Bruemmer F."/>
            <person name="Labrenz M."/>
            <person name="Spormann A.M."/>
            <person name="Op den Camp H."/>
            <person name="Overmann J."/>
            <person name="Amann R."/>
            <person name="Jetten M.S.M."/>
            <person name="Mascher T."/>
            <person name="Medema M.H."/>
            <person name="Devos D.P."/>
            <person name="Kaster A.-K."/>
            <person name="Ovreas L."/>
            <person name="Rohde M."/>
            <person name="Galperin M.Y."/>
            <person name="Jogler C."/>
        </authorList>
    </citation>
    <scope>NUCLEOTIDE SEQUENCE [LARGE SCALE GENOMIC DNA]</scope>
    <source>
        <strain evidence="8 9">Q31a</strain>
    </source>
</reference>
<feature type="chain" id="PRO_5022223284" description="Planctomycete cytochrome C" evidence="1">
    <location>
        <begin position="23"/>
        <end position="1466"/>
    </location>
</feature>
<evidence type="ECO:0000259" key="6">
    <source>
        <dbReference type="Pfam" id="PF07635"/>
    </source>
</evidence>
<evidence type="ECO:0000313" key="8">
    <source>
        <dbReference type="EMBL" id="QDV24296.1"/>
    </source>
</evidence>